<dbReference type="AlphaFoldDB" id="A0A8K0C997"/>
<dbReference type="OrthoDB" id="6770037at2759"/>
<dbReference type="CDD" id="cd09272">
    <property type="entry name" value="RNase_HI_RT_Ty1"/>
    <property type="match status" value="1"/>
</dbReference>
<dbReference type="EMBL" id="VTPC01090697">
    <property type="protein sequence ID" value="KAF2881809.1"/>
    <property type="molecule type" value="Genomic_DNA"/>
</dbReference>
<proteinExistence type="predicted"/>
<dbReference type="Proteomes" id="UP000801492">
    <property type="component" value="Unassembled WGS sequence"/>
</dbReference>
<comment type="caution">
    <text evidence="1">The sequence shown here is derived from an EMBL/GenBank/DDBJ whole genome shotgun (WGS) entry which is preliminary data.</text>
</comment>
<gene>
    <name evidence="1" type="ORF">ILUMI_24365</name>
</gene>
<evidence type="ECO:0000313" key="2">
    <source>
        <dbReference type="Proteomes" id="UP000801492"/>
    </source>
</evidence>
<organism evidence="1 2">
    <name type="scientific">Ignelater luminosus</name>
    <name type="common">Cucubano</name>
    <name type="synonym">Pyrophorus luminosus</name>
    <dbReference type="NCBI Taxonomy" id="2038154"/>
    <lineage>
        <taxon>Eukaryota</taxon>
        <taxon>Metazoa</taxon>
        <taxon>Ecdysozoa</taxon>
        <taxon>Arthropoda</taxon>
        <taxon>Hexapoda</taxon>
        <taxon>Insecta</taxon>
        <taxon>Pterygota</taxon>
        <taxon>Neoptera</taxon>
        <taxon>Endopterygota</taxon>
        <taxon>Coleoptera</taxon>
        <taxon>Polyphaga</taxon>
        <taxon>Elateriformia</taxon>
        <taxon>Elateroidea</taxon>
        <taxon>Elateridae</taxon>
        <taxon>Agrypninae</taxon>
        <taxon>Pyrophorini</taxon>
        <taxon>Ignelater</taxon>
    </lineage>
</organism>
<reference evidence="1" key="1">
    <citation type="submission" date="2019-08" db="EMBL/GenBank/DDBJ databases">
        <title>The genome of the North American firefly Photinus pyralis.</title>
        <authorList>
            <consortium name="Photinus pyralis genome working group"/>
            <person name="Fallon T.R."/>
            <person name="Sander Lower S.E."/>
            <person name="Weng J.-K."/>
        </authorList>
    </citation>
    <scope>NUCLEOTIDE SEQUENCE</scope>
    <source>
        <strain evidence="1">TRF0915ILg1</strain>
        <tissue evidence="1">Whole body</tissue>
    </source>
</reference>
<name>A0A8K0C997_IGNLU</name>
<evidence type="ECO:0000313" key="1">
    <source>
        <dbReference type="EMBL" id="KAF2881809.1"/>
    </source>
</evidence>
<dbReference type="PANTHER" id="PTHR11439:SF483">
    <property type="entry name" value="PEPTIDE SYNTHASE GLIP-LIKE, PUTATIVE (AFU_ORTHOLOGUE AFUA_3G12920)-RELATED"/>
    <property type="match status" value="1"/>
</dbReference>
<keyword evidence="2" id="KW-1185">Reference proteome</keyword>
<protein>
    <submittedName>
        <fullName evidence="1">Uncharacterized protein</fullName>
    </submittedName>
</protein>
<dbReference type="PANTHER" id="PTHR11439">
    <property type="entry name" value="GAG-POL-RELATED RETROTRANSPOSON"/>
    <property type="match status" value="1"/>
</dbReference>
<sequence length="315" mass="34730">MTIEGVCGLLCFPNMFLNLMHTNADLKQFLWAELINAATHVLNRTSPSNINGKFPFELCDHVVPSTYAEAALSEDSSEWKKPMHLEIQSLMKNKFGSGLASAIWFTAIKALNSRFSGLRVINPQNPITVEGLPLRRLCPPAPEGCLVVQENPTWKDWTPKRLFRYLNGTANLGLLYKREYKVGILESFSDADHGGDKGTGRSTSGVVRTSWLGQKQPSVSISTTEAEVVAAIETARKIRAMRRRERNDQLQSSFLFFGGVASLFQLVRDVANETNVFTLGGTKAPVHVKKDSILSSTQLTTAPAYVSGIGQSPDR</sequence>
<accession>A0A8K0C997</accession>